<organism evidence="1 2">
    <name type="scientific">Myxacorys almedinensis A</name>
    <dbReference type="NCBI Taxonomy" id="2690445"/>
    <lineage>
        <taxon>Bacteria</taxon>
        <taxon>Bacillati</taxon>
        <taxon>Cyanobacteriota</taxon>
        <taxon>Cyanophyceae</taxon>
        <taxon>Leptolyngbyales</taxon>
        <taxon>Leptolyngbyaceae</taxon>
        <taxon>Myxacorys</taxon>
        <taxon>Myxacorys almedinensis</taxon>
    </lineage>
</organism>
<dbReference type="Proteomes" id="UP000646053">
    <property type="component" value="Unassembled WGS sequence"/>
</dbReference>
<dbReference type="EMBL" id="WVIE01000020">
    <property type="protein sequence ID" value="NDJ18847.1"/>
    <property type="molecule type" value="Genomic_DNA"/>
</dbReference>
<proteinExistence type="predicted"/>
<keyword evidence="2" id="KW-1185">Reference proteome</keyword>
<sequence>MPHQFHARCAFGRLWLCGWGAPVQMGRNLFNGYSQQHSLMNHLWIDISRFAH</sequence>
<comment type="caution">
    <text evidence="1">The sequence shown here is derived from an EMBL/GenBank/DDBJ whole genome shotgun (WGS) entry which is preliminary data.</text>
</comment>
<evidence type="ECO:0000313" key="2">
    <source>
        <dbReference type="Proteomes" id="UP000646053"/>
    </source>
</evidence>
<reference evidence="1" key="1">
    <citation type="submission" date="2019-12" db="EMBL/GenBank/DDBJ databases">
        <title>High-Quality draft genome sequences of three cyanobacteria isolated from the limestone walls of the Old Cathedral of Coimbra.</title>
        <authorList>
            <person name="Tiago I."/>
            <person name="Soares F."/>
            <person name="Portugal A."/>
        </authorList>
    </citation>
    <scope>NUCLEOTIDE SEQUENCE</scope>
    <source>
        <strain evidence="1">A</strain>
    </source>
</reference>
<protein>
    <submittedName>
        <fullName evidence="1">Uncharacterized protein</fullName>
    </submittedName>
</protein>
<gene>
    <name evidence="1" type="ORF">GS601_16405</name>
</gene>
<name>A0A8J7Z2I8_9CYAN</name>
<accession>A0A8J7Z2I8</accession>
<evidence type="ECO:0000313" key="1">
    <source>
        <dbReference type="EMBL" id="NDJ18847.1"/>
    </source>
</evidence>
<dbReference type="AlphaFoldDB" id="A0A8J7Z2I8"/>